<keyword evidence="1" id="KW-0472">Membrane</keyword>
<gene>
    <name evidence="2" type="ORF">ELQ92_07250</name>
</gene>
<proteinExistence type="predicted"/>
<dbReference type="Gene3D" id="2.60.40.230">
    <property type="entry name" value="Neocarzinostatin-like"/>
    <property type="match status" value="1"/>
</dbReference>
<feature type="transmembrane region" description="Helical" evidence="1">
    <location>
        <begin position="341"/>
        <end position="365"/>
    </location>
</feature>
<evidence type="ECO:0000256" key="1">
    <source>
        <dbReference type="SAM" id="Phobius"/>
    </source>
</evidence>
<accession>A0A444QCX8</accession>
<keyword evidence="1" id="KW-0812">Transmembrane</keyword>
<keyword evidence="1" id="KW-1133">Transmembrane helix</keyword>
<dbReference type="Proteomes" id="UP000288603">
    <property type="component" value="Unassembled WGS sequence"/>
</dbReference>
<sequence>MPDRLPLGPRSHRRVALRRVVLRRPVGLLLAALLGSSALALSPLSAGPASAAARVTIEGAANASPDAATPVTVSGSGFQSITGGFGGVYVLFGWVADASSWRPSNGGEVGSDYRYVPDQESKENHGFQRFLAFPGSDTEDAANAVMGTDGSWRVDMVVPGATFESQDRDGGVSEVDCLEVTCGIITIGAHGVKNANNETFTPIEFASAPATVGGEAAGGAVDEGDGAVTTTGTAAAAARVGYTTTTAIPGHALSFTGQGFSPGELVVATLDDGVSAVGPLTAGPSGEIAGVLPLPGDLRVGTHLLTLTGAASGAVAESDVTVTADPASVATTATAVAPPTWPYVVLGVSILVALVLVLLSIVTSIRRAHRRRALRGTEVAA</sequence>
<protein>
    <recommendedName>
        <fullName evidence="4">Htaa domain-containing protein</fullName>
    </recommendedName>
</protein>
<reference evidence="2 3" key="1">
    <citation type="submission" date="2018-12" db="EMBL/GenBank/DDBJ databases">
        <authorList>
            <person name="Li F."/>
        </authorList>
    </citation>
    <scope>NUCLEOTIDE SEQUENCE [LARGE SCALE GENOMIC DNA]</scope>
    <source>
        <strain evidence="2 3">8H24J-4-2</strain>
    </source>
</reference>
<dbReference type="RefSeq" id="WP_128498323.1">
    <property type="nucleotide sequence ID" value="NZ_RZNC01000002.1"/>
</dbReference>
<dbReference type="EMBL" id="RZNC01000002">
    <property type="protein sequence ID" value="RWZ64545.1"/>
    <property type="molecule type" value="Genomic_DNA"/>
</dbReference>
<name>A0A444QCX8_9MICO</name>
<evidence type="ECO:0000313" key="2">
    <source>
        <dbReference type="EMBL" id="RWZ64545.1"/>
    </source>
</evidence>
<evidence type="ECO:0000313" key="3">
    <source>
        <dbReference type="Proteomes" id="UP000288603"/>
    </source>
</evidence>
<organism evidence="2 3">
    <name type="scientific">Labedella populi</name>
    <dbReference type="NCBI Taxonomy" id="2498850"/>
    <lineage>
        <taxon>Bacteria</taxon>
        <taxon>Bacillati</taxon>
        <taxon>Actinomycetota</taxon>
        <taxon>Actinomycetes</taxon>
        <taxon>Micrococcales</taxon>
        <taxon>Microbacteriaceae</taxon>
        <taxon>Labedella</taxon>
    </lineage>
</organism>
<dbReference type="OrthoDB" id="4775562at2"/>
<comment type="caution">
    <text evidence="2">The sequence shown here is derived from an EMBL/GenBank/DDBJ whole genome shotgun (WGS) entry which is preliminary data.</text>
</comment>
<evidence type="ECO:0008006" key="4">
    <source>
        <dbReference type="Google" id="ProtNLM"/>
    </source>
</evidence>
<dbReference type="AlphaFoldDB" id="A0A444QCX8"/>
<keyword evidence="3" id="KW-1185">Reference proteome</keyword>